<evidence type="ECO:0000256" key="4">
    <source>
        <dbReference type="ARBA" id="ARBA00023136"/>
    </source>
</evidence>
<keyword evidence="3 5" id="KW-1133">Transmembrane helix</keyword>
<feature type="transmembrane region" description="Helical" evidence="5">
    <location>
        <begin position="265"/>
        <end position="285"/>
    </location>
</feature>
<gene>
    <name evidence="7" type="ORF">BDU57DRAFT_558323</name>
</gene>
<evidence type="ECO:0000256" key="2">
    <source>
        <dbReference type="ARBA" id="ARBA00022692"/>
    </source>
</evidence>
<feature type="transmembrane region" description="Helical" evidence="5">
    <location>
        <begin position="46"/>
        <end position="67"/>
    </location>
</feature>
<feature type="transmembrane region" description="Helical" evidence="5">
    <location>
        <begin position="240"/>
        <end position="259"/>
    </location>
</feature>
<dbReference type="InterPro" id="IPR036259">
    <property type="entry name" value="MFS_trans_sf"/>
</dbReference>
<feature type="transmembrane region" description="Helical" evidence="5">
    <location>
        <begin position="341"/>
        <end position="362"/>
    </location>
</feature>
<dbReference type="Pfam" id="PF07690">
    <property type="entry name" value="MFS_1"/>
    <property type="match status" value="1"/>
</dbReference>
<feature type="transmembrane region" description="Helical" evidence="5">
    <location>
        <begin position="110"/>
        <end position="129"/>
    </location>
</feature>
<dbReference type="InterPro" id="IPR020846">
    <property type="entry name" value="MFS_dom"/>
</dbReference>
<name>A0A6A5QHH6_AMPQU</name>
<protein>
    <submittedName>
        <fullName evidence="7">Major facilitator superfamily domain-containing protein</fullName>
    </submittedName>
</protein>
<dbReference type="InterPro" id="IPR011701">
    <property type="entry name" value="MFS"/>
</dbReference>
<organism evidence="7 8">
    <name type="scientific">Ampelomyces quisqualis</name>
    <name type="common">Powdery mildew agent</name>
    <dbReference type="NCBI Taxonomy" id="50730"/>
    <lineage>
        <taxon>Eukaryota</taxon>
        <taxon>Fungi</taxon>
        <taxon>Dikarya</taxon>
        <taxon>Ascomycota</taxon>
        <taxon>Pezizomycotina</taxon>
        <taxon>Dothideomycetes</taxon>
        <taxon>Pleosporomycetidae</taxon>
        <taxon>Pleosporales</taxon>
        <taxon>Pleosporineae</taxon>
        <taxon>Phaeosphaeriaceae</taxon>
        <taxon>Ampelomyces</taxon>
    </lineage>
</organism>
<evidence type="ECO:0000256" key="1">
    <source>
        <dbReference type="ARBA" id="ARBA00004141"/>
    </source>
</evidence>
<dbReference type="PRINTS" id="PR01036">
    <property type="entry name" value="TCRTETB"/>
</dbReference>
<keyword evidence="4 5" id="KW-0472">Membrane</keyword>
<reference evidence="7" key="1">
    <citation type="journal article" date="2020" name="Stud. Mycol.">
        <title>101 Dothideomycetes genomes: a test case for predicting lifestyles and emergence of pathogens.</title>
        <authorList>
            <person name="Haridas S."/>
            <person name="Albert R."/>
            <person name="Binder M."/>
            <person name="Bloem J."/>
            <person name="Labutti K."/>
            <person name="Salamov A."/>
            <person name="Andreopoulos B."/>
            <person name="Baker S."/>
            <person name="Barry K."/>
            <person name="Bills G."/>
            <person name="Bluhm B."/>
            <person name="Cannon C."/>
            <person name="Castanera R."/>
            <person name="Culley D."/>
            <person name="Daum C."/>
            <person name="Ezra D."/>
            <person name="Gonzalez J."/>
            <person name="Henrissat B."/>
            <person name="Kuo A."/>
            <person name="Liang C."/>
            <person name="Lipzen A."/>
            <person name="Lutzoni F."/>
            <person name="Magnuson J."/>
            <person name="Mondo S."/>
            <person name="Nolan M."/>
            <person name="Ohm R."/>
            <person name="Pangilinan J."/>
            <person name="Park H.-J."/>
            <person name="Ramirez L."/>
            <person name="Alfaro M."/>
            <person name="Sun H."/>
            <person name="Tritt A."/>
            <person name="Yoshinaga Y."/>
            <person name="Zwiers L.-H."/>
            <person name="Turgeon B."/>
            <person name="Goodwin S."/>
            <person name="Spatafora J."/>
            <person name="Crous P."/>
            <person name="Grigoriev I."/>
        </authorList>
    </citation>
    <scope>NUCLEOTIDE SEQUENCE</scope>
    <source>
        <strain evidence="7">HMLAC05119</strain>
    </source>
</reference>
<keyword evidence="8" id="KW-1185">Reference proteome</keyword>
<comment type="subcellular location">
    <subcellularLocation>
        <location evidence="1">Membrane</location>
        <topology evidence="1">Multi-pass membrane protein</topology>
    </subcellularLocation>
</comment>
<dbReference type="PANTHER" id="PTHR23501:SF156">
    <property type="entry name" value="TRANSPORTER, PUTATIVE-RELATED"/>
    <property type="match status" value="1"/>
</dbReference>
<dbReference type="SUPFAM" id="SSF103473">
    <property type="entry name" value="MFS general substrate transporter"/>
    <property type="match status" value="1"/>
</dbReference>
<feature type="transmembrane region" description="Helical" evidence="5">
    <location>
        <begin position="135"/>
        <end position="157"/>
    </location>
</feature>
<accession>A0A6A5QHH6</accession>
<feature type="transmembrane region" description="Helical" evidence="5">
    <location>
        <begin position="369"/>
        <end position="389"/>
    </location>
</feature>
<feature type="transmembrane region" description="Helical" evidence="5">
    <location>
        <begin position="395"/>
        <end position="418"/>
    </location>
</feature>
<feature type="transmembrane region" description="Helical" evidence="5">
    <location>
        <begin position="306"/>
        <end position="329"/>
    </location>
</feature>
<dbReference type="EMBL" id="ML979137">
    <property type="protein sequence ID" value="KAF1914792.1"/>
    <property type="molecule type" value="Genomic_DNA"/>
</dbReference>
<dbReference type="PROSITE" id="PS50850">
    <property type="entry name" value="MFS"/>
    <property type="match status" value="1"/>
</dbReference>
<feature type="transmembrane region" description="Helical" evidence="5">
    <location>
        <begin position="79"/>
        <end position="98"/>
    </location>
</feature>
<feature type="transmembrane region" description="Helical" evidence="5">
    <location>
        <begin position="169"/>
        <end position="187"/>
    </location>
</feature>
<feature type="transmembrane region" description="Helical" evidence="5">
    <location>
        <begin position="430"/>
        <end position="451"/>
    </location>
</feature>
<sequence>MTRPEDRENSLSAFRASTPKTIDATATRASPAQSFLQKPLSFHMSFASLLIMGFLCALDATVLGVAIPSIAYDLHGTTLQGFWASISFILAVVVVQPVHTSVSNVFGRLLPLYTSFALFMVGSIIFALARGMNVLILGRVMQGLGAGGLDVLCEIILADITTLKERPVYLGLFAIPMLGGSVLGPVTGGLFAEYAGWRWIGWINLPISAIGLGLAISFLRLKPLEQPLSQKLRRMDWTGLALFTAGCTLFASPLAWAGAMFPWGSYQTLIPFLLGIGLLIFFGWYESRPLEPVFPYRIFKSRTACMTLAAGFLHGVANYIIMLYVPLFLQAVYLHSPLRAAVLTLPGCFLAIASAVAGSVVVEIMRTYRFTILISWVFVAVGAGVMTLLDRDSGLAAKVCFQVIISLGLGPFWSVLNLPLQASMVNVDDMGLATGILVSFRLFGGLVGLALSSSIFNTIYTTKIKAVGALPEGLAFLGNPQEAVAAIQVLREIAGDMPSDLLDRVIDAYKVSLYGVFWMIAGAAVAGFALSCLIKEISLEREDLGRQQLEAKSSRD</sequence>
<keyword evidence="2 5" id="KW-0812">Transmembrane</keyword>
<proteinExistence type="predicted"/>
<feature type="transmembrane region" description="Helical" evidence="5">
    <location>
        <begin position="511"/>
        <end position="534"/>
    </location>
</feature>
<dbReference type="GO" id="GO:0005886">
    <property type="term" value="C:plasma membrane"/>
    <property type="evidence" value="ECO:0007669"/>
    <property type="project" value="TreeGrafter"/>
</dbReference>
<dbReference type="GO" id="GO:0022857">
    <property type="term" value="F:transmembrane transporter activity"/>
    <property type="evidence" value="ECO:0007669"/>
    <property type="project" value="InterPro"/>
</dbReference>
<dbReference type="AlphaFoldDB" id="A0A6A5QHH6"/>
<evidence type="ECO:0000313" key="7">
    <source>
        <dbReference type="EMBL" id="KAF1914792.1"/>
    </source>
</evidence>
<evidence type="ECO:0000259" key="6">
    <source>
        <dbReference type="PROSITE" id="PS50850"/>
    </source>
</evidence>
<evidence type="ECO:0000313" key="8">
    <source>
        <dbReference type="Proteomes" id="UP000800096"/>
    </source>
</evidence>
<feature type="transmembrane region" description="Helical" evidence="5">
    <location>
        <begin position="199"/>
        <end position="219"/>
    </location>
</feature>
<evidence type="ECO:0000256" key="5">
    <source>
        <dbReference type="SAM" id="Phobius"/>
    </source>
</evidence>
<dbReference type="Proteomes" id="UP000800096">
    <property type="component" value="Unassembled WGS sequence"/>
</dbReference>
<evidence type="ECO:0000256" key="3">
    <source>
        <dbReference type="ARBA" id="ARBA00022989"/>
    </source>
</evidence>
<dbReference type="Gene3D" id="1.20.1720.10">
    <property type="entry name" value="Multidrug resistance protein D"/>
    <property type="match status" value="1"/>
</dbReference>
<feature type="domain" description="Major facilitator superfamily (MFS) profile" evidence="6">
    <location>
        <begin position="45"/>
        <end position="539"/>
    </location>
</feature>
<dbReference type="PANTHER" id="PTHR23501">
    <property type="entry name" value="MAJOR FACILITATOR SUPERFAMILY"/>
    <property type="match status" value="1"/>
</dbReference>
<dbReference type="OrthoDB" id="4139357at2759"/>